<feature type="region of interest" description="Disordered" evidence="1">
    <location>
        <begin position="31"/>
        <end position="50"/>
    </location>
</feature>
<dbReference type="AlphaFoldDB" id="A0A2M4DNK8"/>
<feature type="compositionally biased region" description="Polar residues" evidence="1">
    <location>
        <begin position="41"/>
        <end position="50"/>
    </location>
</feature>
<reference evidence="2" key="1">
    <citation type="submission" date="2018-01" db="EMBL/GenBank/DDBJ databases">
        <title>An insight into the sialome of Amazonian anophelines.</title>
        <authorList>
            <person name="Ribeiro J.M."/>
            <person name="Scarpassa V."/>
            <person name="Calvo E."/>
        </authorList>
    </citation>
    <scope>NUCLEOTIDE SEQUENCE</scope>
</reference>
<dbReference type="EMBL" id="GGFL01014941">
    <property type="protein sequence ID" value="MBW79119.1"/>
    <property type="molecule type" value="Transcribed_RNA"/>
</dbReference>
<organism evidence="2">
    <name type="scientific">Anopheles darlingi</name>
    <name type="common">Mosquito</name>
    <dbReference type="NCBI Taxonomy" id="43151"/>
    <lineage>
        <taxon>Eukaryota</taxon>
        <taxon>Metazoa</taxon>
        <taxon>Ecdysozoa</taxon>
        <taxon>Arthropoda</taxon>
        <taxon>Hexapoda</taxon>
        <taxon>Insecta</taxon>
        <taxon>Pterygota</taxon>
        <taxon>Neoptera</taxon>
        <taxon>Endopterygota</taxon>
        <taxon>Diptera</taxon>
        <taxon>Nematocera</taxon>
        <taxon>Culicoidea</taxon>
        <taxon>Culicidae</taxon>
        <taxon>Anophelinae</taxon>
        <taxon>Anopheles</taxon>
    </lineage>
</organism>
<name>A0A2M4DNK8_ANODA</name>
<evidence type="ECO:0000313" key="2">
    <source>
        <dbReference type="EMBL" id="MBW79119.1"/>
    </source>
</evidence>
<protein>
    <submittedName>
        <fullName evidence="2">Putative secreted protein</fullName>
    </submittedName>
</protein>
<sequence length="99" mass="10674">MTARLLNFISKLRFGVRIILAYTTPTMAPPMTSPKRICASSRKNASGHSSVGTITPYPVDTCVSTLNKRNPVKLVVPSTHGLVPSPSRSPVLGSWLRSP</sequence>
<proteinExistence type="predicted"/>
<feature type="region of interest" description="Disordered" evidence="1">
    <location>
        <begin position="79"/>
        <end position="99"/>
    </location>
</feature>
<accession>A0A2M4DNK8</accession>
<evidence type="ECO:0000256" key="1">
    <source>
        <dbReference type="SAM" id="MobiDB-lite"/>
    </source>
</evidence>